<feature type="domain" description="Amidase" evidence="1">
    <location>
        <begin position="24"/>
        <end position="447"/>
    </location>
</feature>
<sequence>MQLWQLEAADLAQRIKAREVSCVEAVRSSLARLEAVNPRVNAVVDGCAEEALGAAAQADAVLAKGEATGPLHGVPVTIKVNVDQRGHATTNGVEAYRSVVAKDDSPVVANLQRAGAIVVGRTNTPAFSMRWFTDNAAHGRTLNPYNADVTPGGSSGGAAAAVAVGIGAITHGNDQGGSIRYPAYACGVYGLRPSFGRVPAFNPSGAGERPMVVQLTSVQGPLARSVRDLRLAFAAMAQRDVRDPWWAPAPLESATSGSPVSVALCTELPGYACDPEVADALQRAARRLERAGYRVEPAQPPRLRETADLWLSLTMADSRLLVEEALMRDGDDTIRQAYRAMDAHAPQFDTASYMRALAARTGLMREWALFLQRHPLLLMPVSWRHPFPVDADQRGSAAMREILDAQSPLLSTAILGLPGLSVPMGLRHGLPTGVQLVSDRFREDLCLAAAEVLEAEAGPVTAVDPA</sequence>
<dbReference type="PANTHER" id="PTHR43372">
    <property type="entry name" value="FATTY-ACID AMIDE HYDROLASE"/>
    <property type="match status" value="1"/>
</dbReference>
<dbReference type="RefSeq" id="WP_095746786.1">
    <property type="nucleotide sequence ID" value="NZ_CP023284.1"/>
</dbReference>
<dbReference type="InterPro" id="IPR036928">
    <property type="entry name" value="AS_sf"/>
</dbReference>
<dbReference type="KEGG" id="vbo:CKY39_28310"/>
<evidence type="ECO:0000313" key="2">
    <source>
        <dbReference type="EMBL" id="ATA56697.1"/>
    </source>
</evidence>
<name>A0A250DQQ5_9BURK</name>
<dbReference type="PANTHER" id="PTHR43372:SF4">
    <property type="entry name" value="FATTY-ACID AMIDE HYDROLASE 2"/>
    <property type="match status" value="1"/>
</dbReference>
<dbReference type="InterPro" id="IPR020556">
    <property type="entry name" value="Amidase_CS"/>
</dbReference>
<dbReference type="InterPro" id="IPR052739">
    <property type="entry name" value="FAAH2"/>
</dbReference>
<dbReference type="AlphaFoldDB" id="A0A250DQQ5"/>
<dbReference type="EMBL" id="CP023284">
    <property type="protein sequence ID" value="ATA56697.1"/>
    <property type="molecule type" value="Genomic_DNA"/>
</dbReference>
<dbReference type="Pfam" id="PF01425">
    <property type="entry name" value="Amidase"/>
    <property type="match status" value="1"/>
</dbReference>
<dbReference type="GO" id="GO:0004040">
    <property type="term" value="F:amidase activity"/>
    <property type="evidence" value="ECO:0007669"/>
    <property type="project" value="UniProtKB-EC"/>
</dbReference>
<dbReference type="Proteomes" id="UP000217154">
    <property type="component" value="Chromosome"/>
</dbReference>
<dbReference type="NCBIfam" id="NF005687">
    <property type="entry name" value="PRK07487.1"/>
    <property type="match status" value="1"/>
</dbReference>
<gene>
    <name evidence="2" type="ORF">CKY39_28310</name>
</gene>
<accession>A0A250DQQ5</accession>
<keyword evidence="2" id="KW-0378">Hydrolase</keyword>
<dbReference type="PROSITE" id="PS00571">
    <property type="entry name" value="AMIDASES"/>
    <property type="match status" value="1"/>
</dbReference>
<evidence type="ECO:0000259" key="1">
    <source>
        <dbReference type="Pfam" id="PF01425"/>
    </source>
</evidence>
<dbReference type="InterPro" id="IPR023631">
    <property type="entry name" value="Amidase_dom"/>
</dbReference>
<proteinExistence type="predicted"/>
<protein>
    <submittedName>
        <fullName evidence="2">Amidase</fullName>
        <ecNumber evidence="2">3.5.1.4</ecNumber>
    </submittedName>
</protein>
<dbReference type="SUPFAM" id="SSF75304">
    <property type="entry name" value="Amidase signature (AS) enzymes"/>
    <property type="match status" value="1"/>
</dbReference>
<dbReference type="Gene3D" id="3.90.1300.10">
    <property type="entry name" value="Amidase signature (AS) domain"/>
    <property type="match status" value="1"/>
</dbReference>
<dbReference type="EC" id="3.5.1.4" evidence="2"/>
<reference evidence="2 3" key="1">
    <citation type="submission" date="2017-09" db="EMBL/GenBank/DDBJ databases">
        <title>The diverse metabolic capabilities of V. boronicumulans make it an excellent choice for continued studies on novel biodegradation.</title>
        <authorList>
            <person name="Sun S."/>
        </authorList>
    </citation>
    <scope>NUCLEOTIDE SEQUENCE [LARGE SCALE GENOMIC DNA]</scope>
    <source>
        <strain evidence="2 3">J1</strain>
    </source>
</reference>
<dbReference type="GO" id="GO:0012505">
    <property type="term" value="C:endomembrane system"/>
    <property type="evidence" value="ECO:0007669"/>
    <property type="project" value="TreeGrafter"/>
</dbReference>
<organism evidence="2 3">
    <name type="scientific">Variovorax boronicumulans</name>
    <dbReference type="NCBI Taxonomy" id="436515"/>
    <lineage>
        <taxon>Bacteria</taxon>
        <taxon>Pseudomonadati</taxon>
        <taxon>Pseudomonadota</taxon>
        <taxon>Betaproteobacteria</taxon>
        <taxon>Burkholderiales</taxon>
        <taxon>Comamonadaceae</taxon>
        <taxon>Variovorax</taxon>
    </lineage>
</organism>
<evidence type="ECO:0000313" key="3">
    <source>
        <dbReference type="Proteomes" id="UP000217154"/>
    </source>
</evidence>